<accession>A0A0K1QPR0</accession>
<dbReference type="Pfam" id="PF12833">
    <property type="entry name" value="HTH_18"/>
    <property type="match status" value="1"/>
</dbReference>
<evidence type="ECO:0000259" key="5">
    <source>
        <dbReference type="PROSITE" id="PS01124"/>
    </source>
</evidence>
<gene>
    <name evidence="6" type="ORF">B723_15000</name>
</gene>
<dbReference type="AlphaFoldDB" id="A0A0K1QPR0"/>
<dbReference type="GO" id="GO:0003700">
    <property type="term" value="F:DNA-binding transcription factor activity"/>
    <property type="evidence" value="ECO:0007669"/>
    <property type="project" value="InterPro"/>
</dbReference>
<keyword evidence="3" id="KW-0804">Transcription</keyword>
<dbReference type="OrthoDB" id="7027806at2"/>
<reference evidence="6 7" key="1">
    <citation type="journal article" date="2012" name="J. Bacteriol.">
        <title>Draft genome sequence of the cyanide-utilizing bacterium Pseudomonas fluorescens strain NCIMB 11764.</title>
        <authorList>
            <person name="Vilo C.A."/>
            <person name="Benedik M.J."/>
            <person name="Kunz D.A."/>
            <person name="Dong Q."/>
        </authorList>
    </citation>
    <scope>NUCLEOTIDE SEQUENCE [LARGE SCALE GENOMIC DNA]</scope>
    <source>
        <strain evidence="6 7">NCIMB 11764</strain>
    </source>
</reference>
<dbReference type="InterPro" id="IPR050204">
    <property type="entry name" value="AraC_XylS_family_regulators"/>
</dbReference>
<evidence type="ECO:0000256" key="2">
    <source>
        <dbReference type="ARBA" id="ARBA00023125"/>
    </source>
</evidence>
<feature type="domain" description="HTH araC/xylS-type" evidence="5">
    <location>
        <begin position="155"/>
        <end position="253"/>
    </location>
</feature>
<organism evidence="6 7">
    <name type="scientific">Pseudomonas fluorescens NCIMB 11764</name>
    <dbReference type="NCBI Taxonomy" id="1221522"/>
    <lineage>
        <taxon>Bacteria</taxon>
        <taxon>Pseudomonadati</taxon>
        <taxon>Pseudomonadota</taxon>
        <taxon>Gammaproteobacteria</taxon>
        <taxon>Pseudomonadales</taxon>
        <taxon>Pseudomonadaceae</taxon>
        <taxon>Pseudomonas</taxon>
    </lineage>
</organism>
<dbReference type="SMART" id="SM00342">
    <property type="entry name" value="HTH_ARAC"/>
    <property type="match status" value="1"/>
</dbReference>
<dbReference type="RefSeq" id="WP_017337473.1">
    <property type="nucleotide sequence ID" value="NZ_CP010945.1"/>
</dbReference>
<dbReference type="SUPFAM" id="SSF46689">
    <property type="entry name" value="Homeodomain-like"/>
    <property type="match status" value="1"/>
</dbReference>
<dbReference type="InterPro" id="IPR018060">
    <property type="entry name" value="HTH_AraC"/>
</dbReference>
<dbReference type="eggNOG" id="COG2207">
    <property type="taxonomic scope" value="Bacteria"/>
</dbReference>
<evidence type="ECO:0000313" key="6">
    <source>
        <dbReference type="EMBL" id="AKV07657.1"/>
    </source>
</evidence>
<dbReference type="PANTHER" id="PTHR46796">
    <property type="entry name" value="HTH-TYPE TRANSCRIPTIONAL ACTIVATOR RHAS-RELATED"/>
    <property type="match status" value="1"/>
</dbReference>
<keyword evidence="2" id="KW-0238">DNA-binding</keyword>
<comment type="function">
    <text evidence="4">Regulatory protein of the TOL plasmid xyl operons. XylS activates the xylXYZLTEGFJQKIH operon required for the degradation of toluene, m-xylene and p-xylene.</text>
</comment>
<dbReference type="Gene3D" id="1.10.10.60">
    <property type="entry name" value="Homeodomain-like"/>
    <property type="match status" value="1"/>
</dbReference>
<dbReference type="InterPro" id="IPR009057">
    <property type="entry name" value="Homeodomain-like_sf"/>
</dbReference>
<dbReference type="Proteomes" id="UP000017175">
    <property type="component" value="Chromosome"/>
</dbReference>
<proteinExistence type="predicted"/>
<evidence type="ECO:0000313" key="7">
    <source>
        <dbReference type="Proteomes" id="UP000017175"/>
    </source>
</evidence>
<dbReference type="EMBL" id="CP010945">
    <property type="protein sequence ID" value="AKV07657.1"/>
    <property type="molecule type" value="Genomic_DNA"/>
</dbReference>
<evidence type="ECO:0000256" key="4">
    <source>
        <dbReference type="ARBA" id="ARBA00037345"/>
    </source>
</evidence>
<sequence>MSFILPTLHRQAAKEVGVQTESFHAPTFPEVRSGERVLHLRVSESTDLLGSAQCHRLPGGWEGLIAVSEALQMRGGCVQVLPLSETRLVKLQVFFDLSDTLTEQRPGHAPWALLPVTYETVRSERALERWYIGQAMSASPAYHAFASVLRHTESYGLVRFLLEQGTRSEKLSDLAQRYGVSVSHFRRLCRQALGSAAKPALRGWRTAQALLNMSLRDCSLTDVALEFGFASSSHFSKEIRELVGFTPSSLADITYLPGK</sequence>
<protein>
    <submittedName>
        <fullName evidence="6">Transcriptional regulator</fullName>
    </submittedName>
</protein>
<dbReference type="GO" id="GO:0043565">
    <property type="term" value="F:sequence-specific DNA binding"/>
    <property type="evidence" value="ECO:0007669"/>
    <property type="project" value="InterPro"/>
</dbReference>
<evidence type="ECO:0000256" key="3">
    <source>
        <dbReference type="ARBA" id="ARBA00023163"/>
    </source>
</evidence>
<name>A0A0K1QPR0_PSEFL</name>
<keyword evidence="1" id="KW-0805">Transcription regulation</keyword>
<evidence type="ECO:0000256" key="1">
    <source>
        <dbReference type="ARBA" id="ARBA00023015"/>
    </source>
</evidence>
<dbReference type="PROSITE" id="PS01124">
    <property type="entry name" value="HTH_ARAC_FAMILY_2"/>
    <property type="match status" value="1"/>
</dbReference>